<proteinExistence type="predicted"/>
<evidence type="ECO:0000313" key="2">
    <source>
        <dbReference type="Proteomes" id="UP001152795"/>
    </source>
</evidence>
<name>A0A6S7H5F4_PARCT</name>
<keyword evidence="2" id="KW-1185">Reference proteome</keyword>
<protein>
    <submittedName>
        <fullName evidence="1">Uncharacterized protein</fullName>
    </submittedName>
</protein>
<dbReference type="OrthoDB" id="5988837at2759"/>
<dbReference type="PANTHER" id="PTHR33309:SF1">
    <property type="entry name" value="MYB_SANT-LIKE DNA-BINDING DOMAIN-CONTAINING PROTEIN"/>
    <property type="match status" value="1"/>
</dbReference>
<accession>A0A6S7H5F4</accession>
<organism evidence="1 2">
    <name type="scientific">Paramuricea clavata</name>
    <name type="common">Red gorgonian</name>
    <name type="synonym">Violescent sea-whip</name>
    <dbReference type="NCBI Taxonomy" id="317549"/>
    <lineage>
        <taxon>Eukaryota</taxon>
        <taxon>Metazoa</taxon>
        <taxon>Cnidaria</taxon>
        <taxon>Anthozoa</taxon>
        <taxon>Octocorallia</taxon>
        <taxon>Malacalcyonacea</taxon>
        <taxon>Plexauridae</taxon>
        <taxon>Paramuricea</taxon>
    </lineage>
</organism>
<reference evidence="1" key="1">
    <citation type="submission" date="2020-04" db="EMBL/GenBank/DDBJ databases">
        <authorList>
            <person name="Alioto T."/>
            <person name="Alioto T."/>
            <person name="Gomez Garrido J."/>
        </authorList>
    </citation>
    <scope>NUCLEOTIDE SEQUENCE</scope>
    <source>
        <strain evidence="1">A484AB</strain>
    </source>
</reference>
<gene>
    <name evidence="1" type="ORF">PACLA_8A033244</name>
</gene>
<evidence type="ECO:0000313" key="1">
    <source>
        <dbReference type="EMBL" id="CAB3991927.1"/>
    </source>
</evidence>
<dbReference type="EMBL" id="CACRXK020001944">
    <property type="protein sequence ID" value="CAB3991927.1"/>
    <property type="molecule type" value="Genomic_DNA"/>
</dbReference>
<dbReference type="PANTHER" id="PTHR33309">
    <property type="entry name" value="KERATIN, ULTRA HIGH-SULFUR MATRIX PROTEIN-LIKE"/>
    <property type="match status" value="1"/>
</dbReference>
<dbReference type="Proteomes" id="UP001152795">
    <property type="component" value="Unassembled WGS sequence"/>
</dbReference>
<dbReference type="AlphaFoldDB" id="A0A6S7H5F4"/>
<comment type="caution">
    <text evidence="1">The sequence shown here is derived from an EMBL/GenBank/DDBJ whole genome shotgun (WGS) entry which is preliminary data.</text>
</comment>
<sequence length="231" mass="27109">MTSTSTITTSQPMKWSDSHDILFAREVLVSSLYETRNGSPERGKVWDEIAENLNKLESPKFHVSKRSLRDRLNLLINRYKAKVREEDLASGISPDDDELSSMLEEICDKEEEWMHNPPCESKRKKAEQDKVTAEEMRKKAMETEKAKADLSLKERECELREKEQSNSALLLEQQSKMQKDMLMFIQQQQQDQQKQQQLQQQQHVQTMQAMFQQQQIQNQALMTLLDKFANK</sequence>